<keyword evidence="4" id="KW-0597">Phosphoprotein</keyword>
<dbReference type="SMART" id="SM00091">
    <property type="entry name" value="PAS"/>
    <property type="match status" value="2"/>
</dbReference>
<dbReference type="GO" id="GO:0005524">
    <property type="term" value="F:ATP binding"/>
    <property type="evidence" value="ECO:0007669"/>
    <property type="project" value="UniProtKB-KW"/>
</dbReference>
<dbReference type="SUPFAM" id="SSF47384">
    <property type="entry name" value="Homodimeric domain of signal transducing histidine kinase"/>
    <property type="match status" value="1"/>
</dbReference>
<dbReference type="Pfam" id="PF02518">
    <property type="entry name" value="HATPase_c"/>
    <property type="match status" value="1"/>
</dbReference>
<dbReference type="GO" id="GO:0006355">
    <property type="term" value="P:regulation of DNA-templated transcription"/>
    <property type="evidence" value="ECO:0007669"/>
    <property type="project" value="InterPro"/>
</dbReference>
<keyword evidence="9" id="KW-0902">Two-component regulatory system</keyword>
<dbReference type="Gene3D" id="3.30.565.10">
    <property type="entry name" value="Histidine kinase-like ATPase, C-terminal domain"/>
    <property type="match status" value="1"/>
</dbReference>
<dbReference type="InterPro" id="IPR036890">
    <property type="entry name" value="HATPase_C_sf"/>
</dbReference>
<dbReference type="Gene3D" id="1.10.287.130">
    <property type="match status" value="1"/>
</dbReference>
<evidence type="ECO:0000256" key="2">
    <source>
        <dbReference type="ARBA" id="ARBA00004370"/>
    </source>
</evidence>
<dbReference type="EC" id="2.7.13.3" evidence="3"/>
<dbReference type="PRINTS" id="PR00344">
    <property type="entry name" value="BCTRLSENSOR"/>
</dbReference>
<dbReference type="InterPro" id="IPR004358">
    <property type="entry name" value="Sig_transdc_His_kin-like_C"/>
</dbReference>
<dbReference type="PROSITE" id="PS50109">
    <property type="entry name" value="HIS_KIN"/>
    <property type="match status" value="1"/>
</dbReference>
<accession>A0A1G6YKZ8</accession>
<dbReference type="PANTHER" id="PTHR43047:SF63">
    <property type="entry name" value="HISTIDINE KINASE"/>
    <property type="match status" value="1"/>
</dbReference>
<dbReference type="CDD" id="cd00130">
    <property type="entry name" value="PAS"/>
    <property type="match status" value="2"/>
</dbReference>
<dbReference type="PANTHER" id="PTHR43047">
    <property type="entry name" value="TWO-COMPONENT HISTIDINE PROTEIN KINASE"/>
    <property type="match status" value="1"/>
</dbReference>
<keyword evidence="6" id="KW-0547">Nucleotide-binding</keyword>
<dbReference type="GO" id="GO:0009927">
    <property type="term" value="F:histidine phosphotransfer kinase activity"/>
    <property type="evidence" value="ECO:0007669"/>
    <property type="project" value="TreeGrafter"/>
</dbReference>
<gene>
    <name evidence="14" type="ORF">SAMN04488071_1642</name>
</gene>
<evidence type="ECO:0000256" key="5">
    <source>
        <dbReference type="ARBA" id="ARBA00022679"/>
    </source>
</evidence>
<proteinExistence type="predicted"/>
<organism evidence="14 15">
    <name type="scientific">Kordiimonas lacus</name>
    <dbReference type="NCBI Taxonomy" id="637679"/>
    <lineage>
        <taxon>Bacteria</taxon>
        <taxon>Pseudomonadati</taxon>
        <taxon>Pseudomonadota</taxon>
        <taxon>Alphaproteobacteria</taxon>
        <taxon>Kordiimonadales</taxon>
        <taxon>Kordiimonadaceae</taxon>
        <taxon>Kordiimonas</taxon>
    </lineage>
</organism>
<evidence type="ECO:0000256" key="8">
    <source>
        <dbReference type="ARBA" id="ARBA00022840"/>
    </source>
</evidence>
<dbReference type="InterPro" id="IPR035965">
    <property type="entry name" value="PAS-like_dom_sf"/>
</dbReference>
<dbReference type="SUPFAM" id="SSF55874">
    <property type="entry name" value="ATPase domain of HSP90 chaperone/DNA topoisomerase II/histidine kinase"/>
    <property type="match status" value="1"/>
</dbReference>
<dbReference type="InterPro" id="IPR013655">
    <property type="entry name" value="PAS_fold_3"/>
</dbReference>
<evidence type="ECO:0000313" key="14">
    <source>
        <dbReference type="EMBL" id="SDD90226.1"/>
    </source>
</evidence>
<comment type="catalytic activity">
    <reaction evidence="1">
        <text>ATP + protein L-histidine = ADP + protein N-phospho-L-histidine.</text>
        <dbReference type="EC" id="2.7.13.3"/>
    </reaction>
</comment>
<keyword evidence="10" id="KW-0472">Membrane</keyword>
<evidence type="ECO:0000256" key="7">
    <source>
        <dbReference type="ARBA" id="ARBA00022777"/>
    </source>
</evidence>
<dbReference type="InterPro" id="IPR000700">
    <property type="entry name" value="PAS-assoc_C"/>
</dbReference>
<dbReference type="GO" id="GO:0000155">
    <property type="term" value="F:phosphorelay sensor kinase activity"/>
    <property type="evidence" value="ECO:0007669"/>
    <property type="project" value="InterPro"/>
</dbReference>
<evidence type="ECO:0000259" key="12">
    <source>
        <dbReference type="PROSITE" id="PS50112"/>
    </source>
</evidence>
<keyword evidence="7" id="KW-0418">Kinase</keyword>
<dbReference type="PROSITE" id="PS50113">
    <property type="entry name" value="PAC"/>
    <property type="match status" value="1"/>
</dbReference>
<dbReference type="InterPro" id="IPR013767">
    <property type="entry name" value="PAS_fold"/>
</dbReference>
<name>A0A1G6YKZ8_9PROT</name>
<evidence type="ECO:0000256" key="10">
    <source>
        <dbReference type="ARBA" id="ARBA00023136"/>
    </source>
</evidence>
<dbReference type="InterPro" id="IPR003661">
    <property type="entry name" value="HisK_dim/P_dom"/>
</dbReference>
<evidence type="ECO:0000313" key="15">
    <source>
        <dbReference type="Proteomes" id="UP000183685"/>
    </source>
</evidence>
<keyword evidence="5" id="KW-0808">Transferase</keyword>
<dbReference type="InterPro" id="IPR003594">
    <property type="entry name" value="HATPase_dom"/>
</dbReference>
<dbReference type="EMBL" id="FNAK01000003">
    <property type="protein sequence ID" value="SDD90226.1"/>
    <property type="molecule type" value="Genomic_DNA"/>
</dbReference>
<comment type="subcellular location">
    <subcellularLocation>
        <location evidence="2">Membrane</location>
    </subcellularLocation>
</comment>
<evidence type="ECO:0000256" key="3">
    <source>
        <dbReference type="ARBA" id="ARBA00012438"/>
    </source>
</evidence>
<dbReference type="Gene3D" id="3.30.450.20">
    <property type="entry name" value="PAS domain"/>
    <property type="match status" value="2"/>
</dbReference>
<dbReference type="GO" id="GO:0005886">
    <property type="term" value="C:plasma membrane"/>
    <property type="evidence" value="ECO:0007669"/>
    <property type="project" value="TreeGrafter"/>
</dbReference>
<keyword evidence="15" id="KW-1185">Reference proteome</keyword>
<feature type="domain" description="Histidine kinase" evidence="11">
    <location>
        <begin position="289"/>
        <end position="509"/>
    </location>
</feature>
<dbReference type="Proteomes" id="UP000183685">
    <property type="component" value="Unassembled WGS sequence"/>
</dbReference>
<dbReference type="Pfam" id="PF08447">
    <property type="entry name" value="PAS_3"/>
    <property type="match status" value="1"/>
</dbReference>
<dbReference type="SMART" id="SM00388">
    <property type="entry name" value="HisKA"/>
    <property type="match status" value="1"/>
</dbReference>
<dbReference type="Pfam" id="PF00512">
    <property type="entry name" value="HisKA"/>
    <property type="match status" value="1"/>
</dbReference>
<evidence type="ECO:0000256" key="1">
    <source>
        <dbReference type="ARBA" id="ARBA00000085"/>
    </source>
</evidence>
<dbReference type="Pfam" id="PF00989">
    <property type="entry name" value="PAS"/>
    <property type="match status" value="1"/>
</dbReference>
<protein>
    <recommendedName>
        <fullName evidence="3">histidine kinase</fullName>
        <ecNumber evidence="3">2.7.13.3</ecNumber>
    </recommendedName>
</protein>
<feature type="domain" description="PAC" evidence="13">
    <location>
        <begin position="96"/>
        <end position="146"/>
    </location>
</feature>
<dbReference type="AlphaFoldDB" id="A0A1G6YKZ8"/>
<dbReference type="InterPro" id="IPR000014">
    <property type="entry name" value="PAS"/>
</dbReference>
<dbReference type="InterPro" id="IPR005467">
    <property type="entry name" value="His_kinase_dom"/>
</dbReference>
<dbReference type="SUPFAM" id="SSF55785">
    <property type="entry name" value="PYP-like sensor domain (PAS domain)"/>
    <property type="match status" value="2"/>
</dbReference>
<feature type="domain" description="PAS" evidence="12">
    <location>
        <begin position="147"/>
        <end position="194"/>
    </location>
</feature>
<evidence type="ECO:0000259" key="11">
    <source>
        <dbReference type="PROSITE" id="PS50109"/>
    </source>
</evidence>
<dbReference type="STRING" id="637679.GCA_001550055_01324"/>
<evidence type="ECO:0000256" key="6">
    <source>
        <dbReference type="ARBA" id="ARBA00022741"/>
    </source>
</evidence>
<evidence type="ECO:0000256" key="4">
    <source>
        <dbReference type="ARBA" id="ARBA00022553"/>
    </source>
</evidence>
<keyword evidence="8" id="KW-0067">ATP-binding</keyword>
<dbReference type="NCBIfam" id="TIGR00229">
    <property type="entry name" value="sensory_box"/>
    <property type="match status" value="2"/>
</dbReference>
<evidence type="ECO:0000259" key="13">
    <source>
        <dbReference type="PROSITE" id="PS50113"/>
    </source>
</evidence>
<dbReference type="SMART" id="SM00387">
    <property type="entry name" value="HATPase_c"/>
    <property type="match status" value="1"/>
</dbReference>
<dbReference type="CDD" id="cd00082">
    <property type="entry name" value="HisKA"/>
    <property type="match status" value="1"/>
</dbReference>
<reference evidence="14 15" key="1">
    <citation type="submission" date="2016-10" db="EMBL/GenBank/DDBJ databases">
        <authorList>
            <person name="de Groot N.N."/>
        </authorList>
    </citation>
    <scope>NUCLEOTIDE SEQUENCE [LARGE SCALE GENOMIC DNA]</scope>
    <source>
        <strain evidence="14 15">CGMCC 1.9109</strain>
    </source>
</reference>
<sequence>MGTSFQSKRGQSLDADQDVPSSADLPAVMDLLTEGVIVRRGEKVLFVNEALRRLMAFDGPKSEMLKEPMKHWLHPEDYKRIEDYYANRIDGGDAPESYDARVMRADGEVRWCTFRAAQIIWEGEPAVTASLTDITDQRETEQAYAQSERKFRNIFNLTPEVMIISSLVDGKILDVNPAFLNVFGRRRDDVIGKTSADLDIWADTTFLGRFVEELKMNASMTDVPTTVRTRGNLIRHFRLFAQKIERDEEPMLLMIGRDVTEDLTQAQELQRSKDSAELANRAKSEFLANMSHELRTPLNAILGFAEIIKEEMIGPLGTPRYAEYARDIHESGTHLLSIINDILDLSKVEAGRLEAYLSWVDPLENLEMCINLVQQRAREANLKLSYAFDDDILIEADDRLIKQIALNLLSNAIKFTEPGGSVSMKLEKTATGGLCLSVEDTGIGMTAEEIKIAKRPFGQVDSSLSRRHEGSGLGLPLISAFAEKLSATMTIDSQPGVGTRVSIVFPPFKVRAKDDQDD</sequence>
<evidence type="ECO:0000256" key="9">
    <source>
        <dbReference type="ARBA" id="ARBA00023012"/>
    </source>
</evidence>
<dbReference type="FunFam" id="1.10.287.130:FF:000038">
    <property type="entry name" value="Sensory transduction histidine kinase"/>
    <property type="match status" value="1"/>
</dbReference>
<dbReference type="InterPro" id="IPR036097">
    <property type="entry name" value="HisK_dim/P_sf"/>
</dbReference>
<dbReference type="PROSITE" id="PS50112">
    <property type="entry name" value="PAS"/>
    <property type="match status" value="1"/>
</dbReference>